<feature type="domain" description="Major facilitator superfamily (MFS) profile" evidence="7">
    <location>
        <begin position="84"/>
        <end position="496"/>
    </location>
</feature>
<dbReference type="FunFam" id="1.20.1250.20:FF:000068">
    <property type="entry name" value="MFS general substrate transporter"/>
    <property type="match status" value="1"/>
</dbReference>
<keyword evidence="9" id="KW-1185">Reference proteome</keyword>
<dbReference type="AlphaFoldDB" id="A0A3N4JS04"/>
<feature type="transmembrane region" description="Helical" evidence="6">
    <location>
        <begin position="404"/>
        <end position="427"/>
    </location>
</feature>
<evidence type="ECO:0000256" key="6">
    <source>
        <dbReference type="SAM" id="Phobius"/>
    </source>
</evidence>
<organism evidence="8 9">
    <name type="scientific">Choiromyces venosus 120613-1</name>
    <dbReference type="NCBI Taxonomy" id="1336337"/>
    <lineage>
        <taxon>Eukaryota</taxon>
        <taxon>Fungi</taxon>
        <taxon>Dikarya</taxon>
        <taxon>Ascomycota</taxon>
        <taxon>Pezizomycotina</taxon>
        <taxon>Pezizomycetes</taxon>
        <taxon>Pezizales</taxon>
        <taxon>Tuberaceae</taxon>
        <taxon>Choiromyces</taxon>
    </lineage>
</organism>
<dbReference type="InterPro" id="IPR020846">
    <property type="entry name" value="MFS_dom"/>
</dbReference>
<gene>
    <name evidence="8" type="ORF">L873DRAFT_732303</name>
</gene>
<evidence type="ECO:0000259" key="7">
    <source>
        <dbReference type="PROSITE" id="PS50850"/>
    </source>
</evidence>
<keyword evidence="3 6" id="KW-0812">Transmembrane</keyword>
<proteinExistence type="predicted"/>
<evidence type="ECO:0000256" key="2">
    <source>
        <dbReference type="ARBA" id="ARBA00022448"/>
    </source>
</evidence>
<keyword evidence="2" id="KW-0813">Transport</keyword>
<feature type="transmembrane region" description="Helical" evidence="6">
    <location>
        <begin position="150"/>
        <end position="169"/>
    </location>
</feature>
<feature type="transmembrane region" description="Helical" evidence="6">
    <location>
        <begin position="380"/>
        <end position="398"/>
    </location>
</feature>
<name>A0A3N4JS04_9PEZI</name>
<evidence type="ECO:0000313" key="8">
    <source>
        <dbReference type="EMBL" id="RPB01090.1"/>
    </source>
</evidence>
<dbReference type="PANTHER" id="PTHR43791">
    <property type="entry name" value="PERMEASE-RELATED"/>
    <property type="match status" value="1"/>
</dbReference>
<protein>
    <submittedName>
        <fullName evidence="8">MFS general substrate transporter</fullName>
    </submittedName>
</protein>
<dbReference type="OrthoDB" id="2962993at2759"/>
<dbReference type="GO" id="GO:0016020">
    <property type="term" value="C:membrane"/>
    <property type="evidence" value="ECO:0007669"/>
    <property type="project" value="UniProtKB-SubCell"/>
</dbReference>
<dbReference type="CDD" id="cd17327">
    <property type="entry name" value="MFS_FEN2_like"/>
    <property type="match status" value="1"/>
</dbReference>
<feature type="transmembrane region" description="Helical" evidence="6">
    <location>
        <begin position="212"/>
        <end position="231"/>
    </location>
</feature>
<dbReference type="GO" id="GO:0022857">
    <property type="term" value="F:transmembrane transporter activity"/>
    <property type="evidence" value="ECO:0007669"/>
    <property type="project" value="InterPro"/>
</dbReference>
<dbReference type="Proteomes" id="UP000276215">
    <property type="component" value="Unassembled WGS sequence"/>
</dbReference>
<evidence type="ECO:0000256" key="5">
    <source>
        <dbReference type="ARBA" id="ARBA00023136"/>
    </source>
</evidence>
<feature type="transmembrane region" description="Helical" evidence="6">
    <location>
        <begin position="439"/>
        <end position="460"/>
    </location>
</feature>
<keyword evidence="4 6" id="KW-1133">Transmembrane helix</keyword>
<dbReference type="STRING" id="1336337.A0A3N4JS04"/>
<dbReference type="InterPro" id="IPR036259">
    <property type="entry name" value="MFS_trans_sf"/>
</dbReference>
<comment type="subcellular location">
    <subcellularLocation>
        <location evidence="1">Membrane</location>
        <topology evidence="1">Multi-pass membrane protein</topology>
    </subcellularLocation>
</comment>
<feature type="transmembrane region" description="Helical" evidence="6">
    <location>
        <begin position="243"/>
        <end position="265"/>
    </location>
</feature>
<feature type="transmembrane region" description="Helical" evidence="6">
    <location>
        <begin position="350"/>
        <end position="368"/>
    </location>
</feature>
<dbReference type="FunFam" id="1.20.1250.20:FF:000034">
    <property type="entry name" value="MFS general substrate transporter"/>
    <property type="match status" value="1"/>
</dbReference>
<dbReference type="Gene3D" id="1.20.1250.20">
    <property type="entry name" value="MFS general substrate transporter like domains"/>
    <property type="match status" value="2"/>
</dbReference>
<evidence type="ECO:0000313" key="9">
    <source>
        <dbReference type="Proteomes" id="UP000276215"/>
    </source>
</evidence>
<feature type="transmembrane region" description="Helical" evidence="6">
    <location>
        <begin position="181"/>
        <end position="200"/>
    </location>
</feature>
<keyword evidence="5 6" id="KW-0472">Membrane</keyword>
<accession>A0A3N4JS04</accession>
<reference evidence="8 9" key="1">
    <citation type="journal article" date="2018" name="Nat. Ecol. Evol.">
        <title>Pezizomycetes genomes reveal the molecular basis of ectomycorrhizal truffle lifestyle.</title>
        <authorList>
            <person name="Murat C."/>
            <person name="Payen T."/>
            <person name="Noel B."/>
            <person name="Kuo A."/>
            <person name="Morin E."/>
            <person name="Chen J."/>
            <person name="Kohler A."/>
            <person name="Krizsan K."/>
            <person name="Balestrini R."/>
            <person name="Da Silva C."/>
            <person name="Montanini B."/>
            <person name="Hainaut M."/>
            <person name="Levati E."/>
            <person name="Barry K.W."/>
            <person name="Belfiori B."/>
            <person name="Cichocki N."/>
            <person name="Clum A."/>
            <person name="Dockter R.B."/>
            <person name="Fauchery L."/>
            <person name="Guy J."/>
            <person name="Iotti M."/>
            <person name="Le Tacon F."/>
            <person name="Lindquist E.A."/>
            <person name="Lipzen A."/>
            <person name="Malagnac F."/>
            <person name="Mello A."/>
            <person name="Molinier V."/>
            <person name="Miyauchi S."/>
            <person name="Poulain J."/>
            <person name="Riccioni C."/>
            <person name="Rubini A."/>
            <person name="Sitrit Y."/>
            <person name="Splivallo R."/>
            <person name="Traeger S."/>
            <person name="Wang M."/>
            <person name="Zifcakova L."/>
            <person name="Wipf D."/>
            <person name="Zambonelli A."/>
            <person name="Paolocci F."/>
            <person name="Nowrousian M."/>
            <person name="Ottonello S."/>
            <person name="Baldrian P."/>
            <person name="Spatafora J.W."/>
            <person name="Henrissat B."/>
            <person name="Nagy L.G."/>
            <person name="Aury J.M."/>
            <person name="Wincker P."/>
            <person name="Grigoriev I.V."/>
            <person name="Bonfante P."/>
            <person name="Martin F.M."/>
        </authorList>
    </citation>
    <scope>NUCLEOTIDE SEQUENCE [LARGE SCALE GENOMIC DNA]</scope>
    <source>
        <strain evidence="8 9">120613-1</strain>
    </source>
</reference>
<evidence type="ECO:0000256" key="3">
    <source>
        <dbReference type="ARBA" id="ARBA00022692"/>
    </source>
</evidence>
<evidence type="ECO:0000256" key="4">
    <source>
        <dbReference type="ARBA" id="ARBA00022989"/>
    </source>
</evidence>
<dbReference type="PANTHER" id="PTHR43791:SF91">
    <property type="entry name" value="MAJOR FACILITATOR SUPERFAMILY (MFS) PROFILE DOMAIN-CONTAINING PROTEIN-RELATED"/>
    <property type="match status" value="1"/>
</dbReference>
<feature type="transmembrane region" description="Helical" evidence="6">
    <location>
        <begin position="472"/>
        <end position="492"/>
    </location>
</feature>
<dbReference type="SUPFAM" id="SSF103473">
    <property type="entry name" value="MFS general substrate transporter"/>
    <property type="match status" value="1"/>
</dbReference>
<evidence type="ECO:0000256" key="1">
    <source>
        <dbReference type="ARBA" id="ARBA00004141"/>
    </source>
</evidence>
<sequence length="530" mass="59116">MRFFSPFTYLPTISSKIYPPLLPLHPKPPFPQFSLPLLHYIETMEKESTDSSLARVQPQQLGSMEDATDDEFEKKLVRKLDKHIIPMVMLLYLFSFLDRVNIGNARLYGMEEDLGLVGNQFQTSVSILFVTYLTFEIPSNLVLKKFTPRRYIAAITTIWGIIASCTGLVNSYGSLLACRLLLGAVEAGLFPGLAVYLTFFYTRKELALRIGYLFVSAALAGACGGLLAYGIGFLDGRSGMSGWRWILIIEGLPTIVLGVATYFFLADNPEEAGYLTEEEKSFMIARRGREITQTTSAQEFHWADVRKCFLDWKCWAFAFAQFGVDTMLYGFSTFLPTIIKAIGHWKTAQVQALTIPCYALGAITYLIVAHISDRQQRRGVYTVGFACVSIVGYGILLSDASSGVHYFGCFLVAMGLYVAVGLPLAWLPNNCPRYGKRTAASGFQLTVGNASGIMAPFIYVSKDSPRYIKGHAVSLSMVGLAAIIYTFLWYCFKNLNTRRDRGEKKAKIIGLSEEDIAELGDESPRFRYTI</sequence>
<dbReference type="Pfam" id="PF07690">
    <property type="entry name" value="MFS_1"/>
    <property type="match status" value="1"/>
</dbReference>
<dbReference type="PROSITE" id="PS50850">
    <property type="entry name" value="MFS"/>
    <property type="match status" value="1"/>
</dbReference>
<dbReference type="InterPro" id="IPR011701">
    <property type="entry name" value="MFS"/>
</dbReference>
<dbReference type="EMBL" id="ML120376">
    <property type="protein sequence ID" value="RPB01090.1"/>
    <property type="molecule type" value="Genomic_DNA"/>
</dbReference>